<feature type="region of interest" description="Disordered" evidence="4">
    <location>
        <begin position="56"/>
        <end position="119"/>
    </location>
</feature>
<dbReference type="PANTHER" id="PTHR47999:SF47">
    <property type="entry name" value="MYB-RELATED PROTEIN MYB4"/>
    <property type="match status" value="1"/>
</dbReference>
<keyword evidence="2" id="KW-0238">DNA-binding</keyword>
<name>A0A8T2XBD7_POPDE</name>
<evidence type="ECO:0000256" key="1">
    <source>
        <dbReference type="ARBA" id="ARBA00004123"/>
    </source>
</evidence>
<feature type="compositionally biased region" description="Polar residues" evidence="4">
    <location>
        <begin position="94"/>
        <end position="112"/>
    </location>
</feature>
<feature type="domain" description="Myb-like" evidence="5">
    <location>
        <begin position="9"/>
        <end position="66"/>
    </location>
</feature>
<evidence type="ECO:0000259" key="6">
    <source>
        <dbReference type="PROSITE" id="PS51294"/>
    </source>
</evidence>
<proteinExistence type="predicted"/>
<keyword evidence="3" id="KW-0539">Nucleus</keyword>
<dbReference type="InterPro" id="IPR001005">
    <property type="entry name" value="SANT/Myb"/>
</dbReference>
<dbReference type="GO" id="GO:0003677">
    <property type="term" value="F:DNA binding"/>
    <property type="evidence" value="ECO:0007669"/>
    <property type="project" value="UniProtKB-KW"/>
</dbReference>
<dbReference type="SMART" id="SM00717">
    <property type="entry name" value="SANT"/>
    <property type="match status" value="1"/>
</dbReference>
<dbReference type="CDD" id="cd00167">
    <property type="entry name" value="SANT"/>
    <property type="match status" value="1"/>
</dbReference>
<reference evidence="7" key="1">
    <citation type="journal article" date="2021" name="J. Hered.">
        <title>Genome Assembly of Salicaceae Populus deltoides (Eastern Cottonwood) I-69 Based on Nanopore Sequencing and Hi-C Technologies.</title>
        <authorList>
            <person name="Bai S."/>
            <person name="Wu H."/>
            <person name="Zhang J."/>
            <person name="Pan Z."/>
            <person name="Zhao W."/>
            <person name="Li Z."/>
            <person name="Tong C."/>
        </authorList>
    </citation>
    <scope>NUCLEOTIDE SEQUENCE</scope>
    <source>
        <tissue evidence="7">Leaf</tissue>
    </source>
</reference>
<evidence type="ECO:0000259" key="5">
    <source>
        <dbReference type="PROSITE" id="PS50090"/>
    </source>
</evidence>
<evidence type="ECO:0000313" key="8">
    <source>
        <dbReference type="Proteomes" id="UP000807159"/>
    </source>
</evidence>
<dbReference type="EMBL" id="JACEGQ020000013">
    <property type="protein sequence ID" value="KAH8490506.1"/>
    <property type="molecule type" value="Genomic_DNA"/>
</dbReference>
<dbReference type="AlphaFoldDB" id="A0A8T2XBD7"/>
<dbReference type="InterPro" id="IPR009057">
    <property type="entry name" value="Homeodomain-like_sf"/>
</dbReference>
<dbReference type="GO" id="GO:0005634">
    <property type="term" value="C:nucleus"/>
    <property type="evidence" value="ECO:0007669"/>
    <property type="project" value="UniProtKB-SubCell"/>
</dbReference>
<dbReference type="Gene3D" id="1.10.10.60">
    <property type="entry name" value="Homeodomain-like"/>
    <property type="match status" value="1"/>
</dbReference>
<gene>
    <name evidence="7" type="ORF">H0E87_022879</name>
</gene>
<evidence type="ECO:0000256" key="2">
    <source>
        <dbReference type="ARBA" id="ARBA00023125"/>
    </source>
</evidence>
<dbReference type="PROSITE" id="PS51294">
    <property type="entry name" value="HTH_MYB"/>
    <property type="match status" value="1"/>
</dbReference>
<feature type="domain" description="HTH myb-type" evidence="6">
    <location>
        <begin position="9"/>
        <end position="70"/>
    </location>
</feature>
<dbReference type="SUPFAM" id="SSF46689">
    <property type="entry name" value="Homeodomain-like"/>
    <property type="match status" value="1"/>
</dbReference>
<accession>A0A8T2XBD7</accession>
<sequence>MVKSASIDKNGLRKGSWSIEEDEKLRVYIQKYGHWNWRQLPKWSIISGKLPGRTDNEIKNHWHTNLSKRVKQNQPVSSEVMNKEQSSESSQSEVIQTSKKSETDSVSVNTPSESDHQQKNVVNFPSSQEISCSEFSSMSNDSVSGMNSVAEDSFSSIEIFQDSGSDFWNLPFLADNNYNQDGYESLFLTEEGYMSFYASNYDNDGTNWIQQVLQELEGSN</sequence>
<protein>
    <recommendedName>
        <fullName evidence="9">MYB transcription factor</fullName>
    </recommendedName>
</protein>
<dbReference type="InterPro" id="IPR015495">
    <property type="entry name" value="Myb_TF_plants"/>
</dbReference>
<dbReference type="Proteomes" id="UP000807159">
    <property type="component" value="Chromosome 13"/>
</dbReference>
<organism evidence="7 8">
    <name type="scientific">Populus deltoides</name>
    <name type="common">Eastern poplar</name>
    <name type="synonym">Eastern cottonwood</name>
    <dbReference type="NCBI Taxonomy" id="3696"/>
    <lineage>
        <taxon>Eukaryota</taxon>
        <taxon>Viridiplantae</taxon>
        <taxon>Streptophyta</taxon>
        <taxon>Embryophyta</taxon>
        <taxon>Tracheophyta</taxon>
        <taxon>Spermatophyta</taxon>
        <taxon>Magnoliopsida</taxon>
        <taxon>eudicotyledons</taxon>
        <taxon>Gunneridae</taxon>
        <taxon>Pentapetalae</taxon>
        <taxon>rosids</taxon>
        <taxon>fabids</taxon>
        <taxon>Malpighiales</taxon>
        <taxon>Salicaceae</taxon>
        <taxon>Saliceae</taxon>
        <taxon>Populus</taxon>
    </lineage>
</organism>
<dbReference type="PROSITE" id="PS50090">
    <property type="entry name" value="MYB_LIKE"/>
    <property type="match status" value="1"/>
</dbReference>
<evidence type="ECO:0008006" key="9">
    <source>
        <dbReference type="Google" id="ProtNLM"/>
    </source>
</evidence>
<dbReference type="InterPro" id="IPR017930">
    <property type="entry name" value="Myb_dom"/>
</dbReference>
<keyword evidence="8" id="KW-1185">Reference proteome</keyword>
<comment type="caution">
    <text evidence="7">The sequence shown here is derived from an EMBL/GenBank/DDBJ whole genome shotgun (WGS) entry which is preliminary data.</text>
</comment>
<evidence type="ECO:0000256" key="4">
    <source>
        <dbReference type="SAM" id="MobiDB-lite"/>
    </source>
</evidence>
<evidence type="ECO:0000256" key="3">
    <source>
        <dbReference type="ARBA" id="ARBA00023242"/>
    </source>
</evidence>
<comment type="subcellular location">
    <subcellularLocation>
        <location evidence="1">Nucleus</location>
    </subcellularLocation>
</comment>
<dbReference type="PANTHER" id="PTHR47999">
    <property type="entry name" value="TRANSCRIPTION FACTOR MYB8-RELATED-RELATED"/>
    <property type="match status" value="1"/>
</dbReference>
<dbReference type="Pfam" id="PF00249">
    <property type="entry name" value="Myb_DNA-binding"/>
    <property type="match status" value="1"/>
</dbReference>
<evidence type="ECO:0000313" key="7">
    <source>
        <dbReference type="EMBL" id="KAH8490506.1"/>
    </source>
</evidence>